<dbReference type="Gene3D" id="1.20.1560.10">
    <property type="entry name" value="ABC transporter type 1, transmembrane domain"/>
    <property type="match status" value="1"/>
</dbReference>
<name>A0A498SF14_ACAVI</name>
<dbReference type="PROSITE" id="PS00211">
    <property type="entry name" value="ABC_TRANSPORTER_1"/>
    <property type="match status" value="1"/>
</dbReference>
<evidence type="ECO:0000256" key="13">
    <source>
        <dbReference type="SAM" id="Phobius"/>
    </source>
</evidence>
<keyword evidence="6 13" id="KW-1133">Transmembrane helix</keyword>
<evidence type="ECO:0000256" key="2">
    <source>
        <dbReference type="ARBA" id="ARBA00022448"/>
    </source>
</evidence>
<dbReference type="STRING" id="6277.A0A498SF14"/>
<dbReference type="Proteomes" id="UP000276991">
    <property type="component" value="Unassembled WGS sequence"/>
</dbReference>
<proteinExistence type="inferred from homology"/>
<evidence type="ECO:0000256" key="8">
    <source>
        <dbReference type="ARBA" id="ARBA00024363"/>
    </source>
</evidence>
<dbReference type="Pfam" id="PF00664">
    <property type="entry name" value="ABC_membrane"/>
    <property type="match status" value="1"/>
</dbReference>
<dbReference type="InterPro" id="IPR036640">
    <property type="entry name" value="ABC1_TM_sf"/>
</dbReference>
<dbReference type="GO" id="GO:0005524">
    <property type="term" value="F:ATP binding"/>
    <property type="evidence" value="ECO:0007669"/>
    <property type="project" value="UniProtKB-KW"/>
</dbReference>
<dbReference type="CDD" id="cd18582">
    <property type="entry name" value="ABC_6TM_ATM1_ABCB7"/>
    <property type="match status" value="1"/>
</dbReference>
<gene>
    <name evidence="16" type="ORF">NAV_LOCUS2525</name>
</gene>
<dbReference type="OrthoDB" id="6500128at2759"/>
<dbReference type="PROSITE" id="PS50929">
    <property type="entry name" value="ABC_TM1F"/>
    <property type="match status" value="1"/>
</dbReference>
<keyword evidence="5" id="KW-0067">ATP-binding</keyword>
<dbReference type="Gene3D" id="3.40.50.300">
    <property type="entry name" value="P-loop containing nucleotide triphosphate hydrolases"/>
    <property type="match status" value="1"/>
</dbReference>
<evidence type="ECO:0000256" key="1">
    <source>
        <dbReference type="ARBA" id="ARBA00004225"/>
    </source>
</evidence>
<dbReference type="GO" id="GO:0140359">
    <property type="term" value="F:ABC-type transporter activity"/>
    <property type="evidence" value="ECO:0007669"/>
    <property type="project" value="InterPro"/>
</dbReference>
<dbReference type="InterPro" id="IPR003439">
    <property type="entry name" value="ABC_transporter-like_ATP-bd"/>
</dbReference>
<evidence type="ECO:0000313" key="17">
    <source>
        <dbReference type="Proteomes" id="UP000276991"/>
    </source>
</evidence>
<comment type="catalytic activity">
    <reaction evidence="11">
        <text>(glutathione)4[2Fe(III)-2S] cluster(in) + ATP + H2O = (glutathione)4[2Fe(III)-2S] cluster(out) + ADP + phosphate + H(+)</text>
        <dbReference type="Rhea" id="RHEA:67028"/>
        <dbReference type="ChEBI" id="CHEBI:15377"/>
        <dbReference type="ChEBI" id="CHEBI:15378"/>
        <dbReference type="ChEBI" id="CHEBI:30616"/>
        <dbReference type="ChEBI" id="CHEBI:43474"/>
        <dbReference type="ChEBI" id="CHEBI:167627"/>
        <dbReference type="ChEBI" id="CHEBI:456216"/>
    </reaction>
    <physiologicalReaction direction="left-to-right" evidence="11">
        <dbReference type="Rhea" id="RHEA:67029"/>
    </physiologicalReaction>
</comment>
<evidence type="ECO:0000256" key="12">
    <source>
        <dbReference type="SAM" id="MobiDB-lite"/>
    </source>
</evidence>
<evidence type="ECO:0000256" key="10">
    <source>
        <dbReference type="ARBA" id="ARBA00042945"/>
    </source>
</evidence>
<dbReference type="InterPro" id="IPR011527">
    <property type="entry name" value="ABC1_TM_dom"/>
</dbReference>
<evidence type="ECO:0000256" key="9">
    <source>
        <dbReference type="ARBA" id="ARBA00041016"/>
    </source>
</evidence>
<comment type="similarity">
    <text evidence="8">Belongs to the ABC transporter superfamily. ABCB family. Heavy Metal importer (TC 3.A.1.210) subfamily.</text>
</comment>
<protein>
    <recommendedName>
        <fullName evidence="9">Iron-sulfur clusters transporter ABCB7, mitochondrial</fullName>
    </recommendedName>
    <alternativeName>
        <fullName evidence="10">ATP-binding cassette sub-family B member 7, mitochondrial</fullName>
    </alternativeName>
</protein>
<feature type="region of interest" description="Disordered" evidence="12">
    <location>
        <begin position="718"/>
        <end position="758"/>
    </location>
</feature>
<feature type="domain" description="ABC transporter" evidence="14">
    <location>
        <begin position="478"/>
        <end position="712"/>
    </location>
</feature>
<organism evidence="16 17">
    <name type="scientific">Acanthocheilonema viteae</name>
    <name type="common">Filarial nematode worm</name>
    <name type="synonym">Dipetalonema viteae</name>
    <dbReference type="NCBI Taxonomy" id="6277"/>
    <lineage>
        <taxon>Eukaryota</taxon>
        <taxon>Metazoa</taxon>
        <taxon>Ecdysozoa</taxon>
        <taxon>Nematoda</taxon>
        <taxon>Chromadorea</taxon>
        <taxon>Rhabditida</taxon>
        <taxon>Spirurina</taxon>
        <taxon>Spiruromorpha</taxon>
        <taxon>Filarioidea</taxon>
        <taxon>Onchocercidae</taxon>
        <taxon>Acanthocheilonema</taxon>
    </lineage>
</organism>
<dbReference type="SUPFAM" id="SSF52540">
    <property type="entry name" value="P-loop containing nucleoside triphosphate hydrolases"/>
    <property type="match status" value="1"/>
</dbReference>
<dbReference type="PANTHER" id="PTHR24221:SF402">
    <property type="entry name" value="IRON-SULFUR CLUSTERS TRANSPORTER ABCB7, MITOCHONDRIAL"/>
    <property type="match status" value="1"/>
</dbReference>
<dbReference type="PANTHER" id="PTHR24221">
    <property type="entry name" value="ATP-BINDING CASSETTE SUB-FAMILY B"/>
    <property type="match status" value="1"/>
</dbReference>
<reference evidence="16 17" key="1">
    <citation type="submission" date="2018-08" db="EMBL/GenBank/DDBJ databases">
        <authorList>
            <person name="Laetsch R D."/>
            <person name="Stevens L."/>
            <person name="Kumar S."/>
            <person name="Blaxter L. M."/>
        </authorList>
    </citation>
    <scope>NUCLEOTIDE SEQUENCE [LARGE SCALE GENOMIC DNA]</scope>
</reference>
<evidence type="ECO:0000256" key="5">
    <source>
        <dbReference type="ARBA" id="ARBA00022840"/>
    </source>
</evidence>
<accession>A0A498SF14</accession>
<sequence length="758" mass="84684">MRSALRRYELLLPFNASKATSVIKSTDENCLSARVAIENHLTFLLDLLSFLKFTAQFFICIKKESKNDKECALETHKNTDSELLPSWCKQSSADDGSEYITDLPKLFVDLPKFSLGKQIPTVELVKAMLQSVWPKGNWKIRRLYIYSMALLVVAKVLNVYVPFLLKNIINYYNELVPADLQLSANSYSSMFGIATFSIIITYGAARSGSALFNELRNAVFARVAQYSIRSIARQIFLHLHSLDLSFHLSRQTGGMSKAIDRGTRGMAFVQSALVFNVVPTVIEVSMVSGLLYVNCGPSFTFATLGCLSTYIIATLGITKWRTKFRHQMNQADNDASNRAIDSLINYETVKYFNNESFEADRYDFSLKKYEIAALKTSTSLALLNFAQNAIFSGGLVAVMCLAAAEIEKGTMNVGDLVLANTLLFQLSVPLNFLGSVYREIKQGLVDMQLMFSLLYLRSSITEKPNAPCLKVDMGNSSISFRNVTFGYFPGQHILKGLNLDIPSGKKVAIVGGSGCGKSTIVRLLYRLFDPEDGEIYINGQKICDVQLESLRKMISVVPQDSVLFHDTIYYNIQYGNPSATEDEVFYVSRLANLHDSVIRFKNGYDTVVGERGLKLSGGEKQRVAIARALLKNAPIIVYDEATSSLDALTEESIMSSMRNAVQQRTSLFIAHRLATIIDADIIYVLENGKMIESGSHFTLLAKPDSRYSHLWKSQHKYSEVVRPKQSTSPDHRPEHLNLESLDNHRDDGCCRSGGSCKR</sequence>
<feature type="transmembrane region" description="Helical" evidence="13">
    <location>
        <begin position="273"/>
        <end position="293"/>
    </location>
</feature>
<evidence type="ECO:0000256" key="7">
    <source>
        <dbReference type="ARBA" id="ARBA00023136"/>
    </source>
</evidence>
<dbReference type="InterPro" id="IPR027417">
    <property type="entry name" value="P-loop_NTPase"/>
</dbReference>
<evidence type="ECO:0000313" key="16">
    <source>
        <dbReference type="EMBL" id="VBB27695.1"/>
    </source>
</evidence>
<dbReference type="SMART" id="SM00382">
    <property type="entry name" value="AAA"/>
    <property type="match status" value="1"/>
</dbReference>
<feature type="transmembrane region" description="Helical" evidence="13">
    <location>
        <begin position="385"/>
        <end position="404"/>
    </location>
</feature>
<feature type="transmembrane region" description="Helical" evidence="13">
    <location>
        <begin position="185"/>
        <end position="205"/>
    </location>
</feature>
<dbReference type="PROSITE" id="PS50893">
    <property type="entry name" value="ABC_TRANSPORTER_2"/>
    <property type="match status" value="1"/>
</dbReference>
<dbReference type="InterPro" id="IPR003593">
    <property type="entry name" value="AAA+_ATPase"/>
</dbReference>
<evidence type="ECO:0000259" key="15">
    <source>
        <dbReference type="PROSITE" id="PS50929"/>
    </source>
</evidence>
<dbReference type="FunFam" id="3.40.50.300:FF:000287">
    <property type="entry name" value="Multidrug ABC transporter ATP-binding protein"/>
    <property type="match status" value="1"/>
</dbReference>
<dbReference type="EMBL" id="UPTC01000269">
    <property type="protein sequence ID" value="VBB27695.1"/>
    <property type="molecule type" value="Genomic_DNA"/>
</dbReference>
<keyword evidence="17" id="KW-1185">Reference proteome</keyword>
<evidence type="ECO:0000259" key="14">
    <source>
        <dbReference type="PROSITE" id="PS50893"/>
    </source>
</evidence>
<dbReference type="InterPro" id="IPR017871">
    <property type="entry name" value="ABC_transporter-like_CS"/>
</dbReference>
<dbReference type="GO" id="GO:0016887">
    <property type="term" value="F:ATP hydrolysis activity"/>
    <property type="evidence" value="ECO:0007669"/>
    <property type="project" value="InterPro"/>
</dbReference>
<feature type="transmembrane region" description="Helical" evidence="13">
    <location>
        <begin position="143"/>
        <end position="165"/>
    </location>
</feature>
<evidence type="ECO:0000256" key="6">
    <source>
        <dbReference type="ARBA" id="ARBA00022989"/>
    </source>
</evidence>
<dbReference type="Pfam" id="PF00005">
    <property type="entry name" value="ABC_tran"/>
    <property type="match status" value="1"/>
</dbReference>
<keyword evidence="3 13" id="KW-0812">Transmembrane</keyword>
<keyword evidence="2" id="KW-0813">Transport</keyword>
<feature type="transmembrane region" description="Helical" evidence="13">
    <location>
        <begin position="299"/>
        <end position="318"/>
    </location>
</feature>
<keyword evidence="4" id="KW-0547">Nucleotide-binding</keyword>
<dbReference type="GO" id="GO:0005743">
    <property type="term" value="C:mitochondrial inner membrane"/>
    <property type="evidence" value="ECO:0007669"/>
    <property type="project" value="TreeGrafter"/>
</dbReference>
<dbReference type="GO" id="GO:0006879">
    <property type="term" value="P:intracellular iron ion homeostasis"/>
    <property type="evidence" value="ECO:0007669"/>
    <property type="project" value="TreeGrafter"/>
</dbReference>
<evidence type="ECO:0000256" key="4">
    <source>
        <dbReference type="ARBA" id="ARBA00022741"/>
    </source>
</evidence>
<dbReference type="SUPFAM" id="SSF90123">
    <property type="entry name" value="ABC transporter transmembrane region"/>
    <property type="match status" value="1"/>
</dbReference>
<feature type="domain" description="ABC transmembrane type-1" evidence="15">
    <location>
        <begin position="147"/>
        <end position="442"/>
    </location>
</feature>
<evidence type="ECO:0000256" key="11">
    <source>
        <dbReference type="ARBA" id="ARBA00048046"/>
    </source>
</evidence>
<evidence type="ECO:0000256" key="3">
    <source>
        <dbReference type="ARBA" id="ARBA00022692"/>
    </source>
</evidence>
<keyword evidence="7 13" id="KW-0472">Membrane</keyword>
<dbReference type="InterPro" id="IPR039421">
    <property type="entry name" value="Type_1_exporter"/>
</dbReference>
<feature type="compositionally biased region" description="Basic and acidic residues" evidence="12">
    <location>
        <begin position="729"/>
        <end position="749"/>
    </location>
</feature>
<dbReference type="AlphaFoldDB" id="A0A498SF14"/>
<comment type="subcellular location">
    <subcellularLocation>
        <location evidence="1">Mitochondrion membrane</location>
        <topology evidence="1">Multi-pass membrane protein</topology>
    </subcellularLocation>
</comment>